<evidence type="ECO:0000313" key="3">
    <source>
        <dbReference type="Proteomes" id="UP000031011"/>
    </source>
</evidence>
<reference evidence="2 3" key="1">
    <citation type="journal article" date="2015" name="BMC Microbiol.">
        <title>Lactobacillus ruminis strains cluster according to their mammalian gut source.</title>
        <authorList>
            <person name="O' Donnell M.M."/>
            <person name="Harris H.M."/>
            <person name="Lynch D.B."/>
            <person name="Ross R.P."/>
            <person name="O'Toole P.W."/>
        </authorList>
    </citation>
    <scope>NUCLEOTIDE SEQUENCE [LARGE SCALE GENOMIC DNA]</scope>
    <source>
        <strain evidence="2 3">DPC 6832</strain>
    </source>
</reference>
<proteinExistence type="predicted"/>
<sequence length="75" mass="8118">MENAVKKSGSTLEKIGKYGGVSSGSTSAAPFRNIGEIAGRYDDSAERLGSYAAVEERKMIQAAENNVKDDRSYRK</sequence>
<dbReference type="EMBL" id="AWYA01000126">
    <property type="protein sequence ID" value="KIC04177.1"/>
    <property type="molecule type" value="Genomic_DNA"/>
</dbReference>
<dbReference type="Proteomes" id="UP000031011">
    <property type="component" value="Unassembled WGS sequence"/>
</dbReference>
<name>A0A837DT30_9LACO</name>
<protein>
    <submittedName>
        <fullName evidence="2">30S ribosomal protein S5</fullName>
    </submittedName>
</protein>
<accession>A0A837DT30</accession>
<keyword evidence="2" id="KW-0687">Ribonucleoprotein</keyword>
<organism evidence="2 3">
    <name type="scientific">Ligilactobacillus ruminis DPC 6832</name>
    <dbReference type="NCBI Taxonomy" id="1402208"/>
    <lineage>
        <taxon>Bacteria</taxon>
        <taxon>Bacillati</taxon>
        <taxon>Bacillota</taxon>
        <taxon>Bacilli</taxon>
        <taxon>Lactobacillales</taxon>
        <taxon>Lactobacillaceae</taxon>
        <taxon>Ligilactobacillus</taxon>
    </lineage>
</organism>
<evidence type="ECO:0000256" key="1">
    <source>
        <dbReference type="SAM" id="MobiDB-lite"/>
    </source>
</evidence>
<dbReference type="GO" id="GO:0005840">
    <property type="term" value="C:ribosome"/>
    <property type="evidence" value="ECO:0007669"/>
    <property type="project" value="UniProtKB-KW"/>
</dbReference>
<feature type="region of interest" description="Disordered" evidence="1">
    <location>
        <begin position="1"/>
        <end position="29"/>
    </location>
</feature>
<comment type="caution">
    <text evidence="2">The sequence shown here is derived from an EMBL/GenBank/DDBJ whole genome shotgun (WGS) entry which is preliminary data.</text>
</comment>
<dbReference type="AlphaFoldDB" id="A0A837DT30"/>
<gene>
    <name evidence="2" type="ORF">LRN_0492</name>
</gene>
<keyword evidence="2" id="KW-0689">Ribosomal protein</keyword>
<evidence type="ECO:0000313" key="2">
    <source>
        <dbReference type="EMBL" id="KIC04177.1"/>
    </source>
</evidence>